<feature type="region of interest" description="Disordered" evidence="1">
    <location>
        <begin position="103"/>
        <end position="134"/>
    </location>
</feature>
<evidence type="ECO:0000313" key="2">
    <source>
        <dbReference type="EMBL" id="KAK2612167.1"/>
    </source>
</evidence>
<sequence>PATNAIPAHYNQHAHGRSQFNAQSGSSSTPTNMYNPPRPPEVYTLPDNINDALHQQIRQRFQHDSGDRVLFFSAPPLDRPCKQFSPQTAGVGHSARYLAGREGWLADREKKRKKRDDLQHGISERSKASTQHAGGTVDIVASAATDAMNKWFQKFDDPAVEWQQTAGLVGWSRCTGKE</sequence>
<feature type="non-terminal residue" evidence="2">
    <location>
        <position position="1"/>
    </location>
</feature>
<feature type="compositionally biased region" description="Basic and acidic residues" evidence="1">
    <location>
        <begin position="104"/>
        <end position="127"/>
    </location>
</feature>
<dbReference type="AlphaFoldDB" id="A0AAJ0CWA4"/>
<evidence type="ECO:0000313" key="3">
    <source>
        <dbReference type="Proteomes" id="UP001251528"/>
    </source>
</evidence>
<comment type="caution">
    <text evidence="2">The sequence shown here is derived from an EMBL/GenBank/DDBJ whole genome shotgun (WGS) entry which is preliminary data.</text>
</comment>
<protein>
    <submittedName>
        <fullName evidence="2">Uncharacterized protein</fullName>
    </submittedName>
</protein>
<proteinExistence type="predicted"/>
<dbReference type="EMBL" id="JASWJB010000020">
    <property type="protein sequence ID" value="KAK2612167.1"/>
    <property type="molecule type" value="Genomic_DNA"/>
</dbReference>
<evidence type="ECO:0000256" key="1">
    <source>
        <dbReference type="SAM" id="MobiDB-lite"/>
    </source>
</evidence>
<gene>
    <name evidence="2" type="ORF">QQS21_001897</name>
</gene>
<feature type="compositionally biased region" description="Polar residues" evidence="1">
    <location>
        <begin position="18"/>
        <end position="34"/>
    </location>
</feature>
<name>A0AAJ0CWA4_9HYPO</name>
<keyword evidence="3" id="KW-1185">Reference proteome</keyword>
<organism evidence="2 3">
    <name type="scientific">Conoideocrella luteorostrata</name>
    <dbReference type="NCBI Taxonomy" id="1105319"/>
    <lineage>
        <taxon>Eukaryota</taxon>
        <taxon>Fungi</taxon>
        <taxon>Dikarya</taxon>
        <taxon>Ascomycota</taxon>
        <taxon>Pezizomycotina</taxon>
        <taxon>Sordariomycetes</taxon>
        <taxon>Hypocreomycetidae</taxon>
        <taxon>Hypocreales</taxon>
        <taxon>Clavicipitaceae</taxon>
        <taxon>Conoideocrella</taxon>
    </lineage>
</organism>
<reference evidence="2" key="1">
    <citation type="submission" date="2023-06" db="EMBL/GenBank/DDBJ databases">
        <title>Conoideocrella luteorostrata (Hypocreales: Clavicipitaceae), a potential biocontrol fungus for elongate hemlock scale in United States Christmas tree production areas.</title>
        <authorList>
            <person name="Barrett H."/>
            <person name="Lovett B."/>
            <person name="Macias A.M."/>
            <person name="Stajich J.E."/>
            <person name="Kasson M.T."/>
        </authorList>
    </citation>
    <scope>NUCLEOTIDE SEQUENCE</scope>
    <source>
        <strain evidence="2">ARSEF 14590</strain>
    </source>
</reference>
<accession>A0AAJ0CWA4</accession>
<feature type="region of interest" description="Disordered" evidence="1">
    <location>
        <begin position="1"/>
        <end position="39"/>
    </location>
</feature>
<dbReference type="Proteomes" id="UP001251528">
    <property type="component" value="Unassembled WGS sequence"/>
</dbReference>